<dbReference type="PANTHER" id="PTHR41523">
    <property type="entry name" value="TWO-COMPONENT SYSTEM SENSOR PROTEIN"/>
    <property type="match status" value="1"/>
</dbReference>
<evidence type="ECO:0000256" key="15">
    <source>
        <dbReference type="ARBA" id="ARBA00023170"/>
    </source>
</evidence>
<evidence type="ECO:0000256" key="13">
    <source>
        <dbReference type="ARBA" id="ARBA00022991"/>
    </source>
</evidence>
<dbReference type="SUPFAM" id="SSF55785">
    <property type="entry name" value="PYP-like sensor domain (PAS domain)"/>
    <property type="match status" value="1"/>
</dbReference>
<dbReference type="Proteomes" id="UP000321129">
    <property type="component" value="Unassembled WGS sequence"/>
</dbReference>
<evidence type="ECO:0000256" key="9">
    <source>
        <dbReference type="ARBA" id="ARBA00022737"/>
    </source>
</evidence>
<dbReference type="InterPro" id="IPR001610">
    <property type="entry name" value="PAC"/>
</dbReference>
<dbReference type="SMART" id="SM00086">
    <property type="entry name" value="PAC"/>
    <property type="match status" value="1"/>
</dbReference>
<protein>
    <recommendedName>
        <fullName evidence="2">histidine kinase</fullName>
        <ecNumber evidence="2">2.7.13.3</ecNumber>
    </recommendedName>
</protein>
<name>A0A5C6U987_9SPHN</name>
<dbReference type="InterPro" id="IPR011102">
    <property type="entry name" value="Sig_transdc_His_kinase_HWE"/>
</dbReference>
<dbReference type="FunFam" id="3.30.450.20:FF:000099">
    <property type="entry name" value="Sensory box sensor histidine kinase"/>
    <property type="match status" value="1"/>
</dbReference>
<dbReference type="NCBIfam" id="TIGR00229">
    <property type="entry name" value="sensory_box"/>
    <property type="match status" value="1"/>
</dbReference>
<dbReference type="EMBL" id="VOPY01000003">
    <property type="protein sequence ID" value="TXC68175.1"/>
    <property type="molecule type" value="Genomic_DNA"/>
</dbReference>
<dbReference type="SUPFAM" id="SSF55874">
    <property type="entry name" value="ATPase domain of HSP90 chaperone/DNA topoisomerase II/histidine kinase"/>
    <property type="match status" value="1"/>
</dbReference>
<evidence type="ECO:0000256" key="3">
    <source>
        <dbReference type="ARBA" id="ARBA00022543"/>
    </source>
</evidence>
<keyword evidence="18" id="KW-1185">Reference proteome</keyword>
<evidence type="ECO:0000256" key="7">
    <source>
        <dbReference type="ARBA" id="ARBA00022643"/>
    </source>
</evidence>
<dbReference type="CDD" id="cd00130">
    <property type="entry name" value="PAS"/>
    <property type="match status" value="1"/>
</dbReference>
<evidence type="ECO:0000256" key="1">
    <source>
        <dbReference type="ARBA" id="ARBA00000085"/>
    </source>
</evidence>
<evidence type="ECO:0000256" key="4">
    <source>
        <dbReference type="ARBA" id="ARBA00022553"/>
    </source>
</evidence>
<evidence type="ECO:0000259" key="16">
    <source>
        <dbReference type="PROSITE" id="PS50113"/>
    </source>
</evidence>
<evidence type="ECO:0000256" key="8">
    <source>
        <dbReference type="ARBA" id="ARBA00022679"/>
    </source>
</evidence>
<keyword evidence="15" id="KW-0675">Receptor</keyword>
<dbReference type="GO" id="GO:0005524">
    <property type="term" value="F:ATP binding"/>
    <property type="evidence" value="ECO:0007669"/>
    <property type="project" value="UniProtKB-KW"/>
</dbReference>
<dbReference type="InterPro" id="IPR013655">
    <property type="entry name" value="PAS_fold_3"/>
</dbReference>
<dbReference type="InterPro" id="IPR000014">
    <property type="entry name" value="PAS"/>
</dbReference>
<dbReference type="Pfam" id="PF08447">
    <property type="entry name" value="PAS_3"/>
    <property type="match status" value="1"/>
</dbReference>
<keyword evidence="11" id="KW-0418">Kinase</keyword>
<keyword evidence="8" id="KW-0808">Transferase</keyword>
<evidence type="ECO:0000313" key="17">
    <source>
        <dbReference type="EMBL" id="TXC68175.1"/>
    </source>
</evidence>
<feature type="domain" description="PAC" evidence="16">
    <location>
        <begin position="109"/>
        <end position="161"/>
    </location>
</feature>
<keyword evidence="12" id="KW-0067">ATP-binding</keyword>
<evidence type="ECO:0000313" key="18">
    <source>
        <dbReference type="Proteomes" id="UP000321129"/>
    </source>
</evidence>
<dbReference type="EC" id="2.7.13.3" evidence="2"/>
<dbReference type="RefSeq" id="WP_147123395.1">
    <property type="nucleotide sequence ID" value="NZ_VOPY01000003.1"/>
</dbReference>
<keyword evidence="3" id="KW-0600">Photoreceptor protein</keyword>
<dbReference type="InterPro" id="IPR035965">
    <property type="entry name" value="PAS-like_dom_sf"/>
</dbReference>
<keyword evidence="13" id="KW-0157">Chromophore</keyword>
<evidence type="ECO:0000256" key="14">
    <source>
        <dbReference type="ARBA" id="ARBA00023026"/>
    </source>
</evidence>
<comment type="catalytic activity">
    <reaction evidence="1">
        <text>ATP + protein L-histidine = ADP + protein N-phospho-L-histidine.</text>
        <dbReference type="EC" id="2.7.13.3"/>
    </reaction>
</comment>
<evidence type="ECO:0000256" key="12">
    <source>
        <dbReference type="ARBA" id="ARBA00022840"/>
    </source>
</evidence>
<evidence type="ECO:0000256" key="2">
    <source>
        <dbReference type="ARBA" id="ARBA00012438"/>
    </source>
</evidence>
<proteinExistence type="predicted"/>
<keyword evidence="4" id="KW-0597">Phosphoprotein</keyword>
<dbReference type="InterPro" id="IPR000700">
    <property type="entry name" value="PAS-assoc_C"/>
</dbReference>
<dbReference type="PANTHER" id="PTHR41523:SF8">
    <property type="entry name" value="ETHYLENE RESPONSE SENSOR PROTEIN"/>
    <property type="match status" value="1"/>
</dbReference>
<dbReference type="Gene3D" id="3.30.450.20">
    <property type="entry name" value="PAS domain"/>
    <property type="match status" value="1"/>
</dbReference>
<reference evidence="17 18" key="1">
    <citation type="submission" date="2019-08" db="EMBL/GenBank/DDBJ databases">
        <title>Sphingorhabdus soil sp. nov., isolated from arctic soil.</title>
        <authorList>
            <person name="Liu Y."/>
        </authorList>
    </citation>
    <scope>NUCLEOTIDE SEQUENCE [LARGE SCALE GENOMIC DNA]</scope>
    <source>
        <strain evidence="17 18">D-2Q-5-6</strain>
    </source>
</reference>
<dbReference type="AlphaFoldDB" id="A0A5C6U987"/>
<keyword evidence="14" id="KW-0843">Virulence</keyword>
<keyword evidence="9" id="KW-0677">Repeat</keyword>
<evidence type="ECO:0000256" key="11">
    <source>
        <dbReference type="ARBA" id="ARBA00022777"/>
    </source>
</evidence>
<accession>A0A5C6U987</accession>
<dbReference type="Pfam" id="PF07536">
    <property type="entry name" value="HWE_HK"/>
    <property type="match status" value="1"/>
</dbReference>
<dbReference type="SMART" id="SM00911">
    <property type="entry name" value="HWE_HK"/>
    <property type="match status" value="1"/>
</dbReference>
<gene>
    <name evidence="17" type="ORF">FSZ31_10780</name>
</gene>
<dbReference type="InterPro" id="IPR036890">
    <property type="entry name" value="HATPase_C_sf"/>
</dbReference>
<organism evidence="17 18">
    <name type="scientific">Flavisphingopyxis soli</name>
    <dbReference type="NCBI Taxonomy" id="2601267"/>
    <lineage>
        <taxon>Bacteria</taxon>
        <taxon>Pseudomonadati</taxon>
        <taxon>Pseudomonadota</taxon>
        <taxon>Alphaproteobacteria</taxon>
        <taxon>Sphingomonadales</taxon>
        <taxon>Sphingopyxidaceae</taxon>
        <taxon>Flavisphingopyxis</taxon>
    </lineage>
</organism>
<comment type="caution">
    <text evidence="17">The sequence shown here is derived from an EMBL/GenBank/DDBJ whole genome shotgun (WGS) entry which is preliminary data.</text>
</comment>
<sequence length="359" mass="39783">MTTTNDTATNATTRADTLGDGSFARRLGEVGALQQGGDAFRALADSVPQMVWSTLADGHHDYYNARWYEFTGAPMDSTDGEGWAGMFHEDDQPEAWKRWTHSLATGEPYEVEYRLRHHSGGYRWVLGRASPIVDADGTILRWMGTCTDIDEAKAISQHNDVLSRELSHRIKNIFAVISGLIGMTARSNTEFRAPARDLQSRIAALGRAHEFVRPHSEFSRPEMVAVTLHGMLREIFAAYPAFIEGRLSIDGDDFEISDRGATPISLVFHELATNSMKYGALSNDDGRVAITVASVGDEVVCEWTESDGPPIEQAPSHEGFGSKLTELAVRQQLGGSFDREWPREGLHMTIRAKRVRLTT</sequence>
<dbReference type="PROSITE" id="PS50113">
    <property type="entry name" value="PAC"/>
    <property type="match status" value="1"/>
</dbReference>
<evidence type="ECO:0000256" key="6">
    <source>
        <dbReference type="ARBA" id="ARBA00022630"/>
    </source>
</evidence>
<evidence type="ECO:0000256" key="10">
    <source>
        <dbReference type="ARBA" id="ARBA00022741"/>
    </source>
</evidence>
<dbReference type="Gene3D" id="3.30.565.10">
    <property type="entry name" value="Histidine kinase-like ATPase, C-terminal domain"/>
    <property type="match status" value="1"/>
</dbReference>
<keyword evidence="7" id="KW-0288">FMN</keyword>
<dbReference type="GO" id="GO:0004673">
    <property type="term" value="F:protein histidine kinase activity"/>
    <property type="evidence" value="ECO:0007669"/>
    <property type="project" value="UniProtKB-EC"/>
</dbReference>
<dbReference type="GO" id="GO:0009881">
    <property type="term" value="F:photoreceptor activity"/>
    <property type="evidence" value="ECO:0007669"/>
    <property type="project" value="UniProtKB-KW"/>
</dbReference>
<keyword evidence="5" id="KW-0716">Sensory transduction</keyword>
<evidence type="ECO:0000256" key="5">
    <source>
        <dbReference type="ARBA" id="ARBA00022606"/>
    </source>
</evidence>
<keyword evidence="10" id="KW-0547">Nucleotide-binding</keyword>
<dbReference type="OrthoDB" id="9760752at2"/>
<keyword evidence="6" id="KW-0285">Flavoprotein</keyword>